<dbReference type="PROSITE" id="PS51186">
    <property type="entry name" value="GNAT"/>
    <property type="match status" value="1"/>
</dbReference>
<dbReference type="Proteomes" id="UP000191154">
    <property type="component" value="Unassembled WGS sequence"/>
</dbReference>
<protein>
    <submittedName>
        <fullName evidence="2">Acetyltransferase (GNAT) family protein</fullName>
    </submittedName>
</protein>
<accession>A0A1S8NCM2</accession>
<dbReference type="RefSeq" id="WP_077864522.1">
    <property type="nucleotide sequence ID" value="NZ_LZYZ01000002.1"/>
</dbReference>
<dbReference type="AlphaFoldDB" id="A0A1S8NCM2"/>
<comment type="caution">
    <text evidence="2">The sequence shown here is derived from an EMBL/GenBank/DDBJ whole genome shotgun (WGS) entry which is preliminary data.</text>
</comment>
<dbReference type="InterPro" id="IPR000182">
    <property type="entry name" value="GNAT_dom"/>
</dbReference>
<dbReference type="Gene3D" id="3.40.630.30">
    <property type="match status" value="1"/>
</dbReference>
<dbReference type="InterPro" id="IPR016181">
    <property type="entry name" value="Acyl_CoA_acyltransferase"/>
</dbReference>
<proteinExistence type="predicted"/>
<name>A0A1S8NCM2_CLOSA</name>
<dbReference type="Pfam" id="PF00583">
    <property type="entry name" value="Acetyltransf_1"/>
    <property type="match status" value="1"/>
</dbReference>
<dbReference type="SUPFAM" id="SSF55729">
    <property type="entry name" value="Acyl-CoA N-acyltransferases (Nat)"/>
    <property type="match status" value="1"/>
</dbReference>
<evidence type="ECO:0000313" key="3">
    <source>
        <dbReference type="Proteomes" id="UP000191154"/>
    </source>
</evidence>
<evidence type="ECO:0000313" key="2">
    <source>
        <dbReference type="EMBL" id="OOM14244.1"/>
    </source>
</evidence>
<dbReference type="STRING" id="169679.CSACC_17260"/>
<reference evidence="2 3" key="1">
    <citation type="submission" date="2016-05" db="EMBL/GenBank/DDBJ databases">
        <title>Microbial solvent formation.</title>
        <authorList>
            <person name="Poehlein A."/>
            <person name="Montoya Solano J.D."/>
            <person name="Flitsch S."/>
            <person name="Krabben P."/>
            <person name="Duerre P."/>
            <person name="Daniel R."/>
        </authorList>
    </citation>
    <scope>NUCLEOTIDE SEQUENCE [LARGE SCALE GENOMIC DNA]</scope>
    <source>
        <strain evidence="2 3">L1-8</strain>
    </source>
</reference>
<feature type="domain" description="N-acetyltransferase" evidence="1">
    <location>
        <begin position="17"/>
        <end position="185"/>
    </location>
</feature>
<dbReference type="GO" id="GO:0016747">
    <property type="term" value="F:acyltransferase activity, transferring groups other than amino-acyl groups"/>
    <property type="evidence" value="ECO:0007669"/>
    <property type="project" value="InterPro"/>
</dbReference>
<evidence type="ECO:0000259" key="1">
    <source>
        <dbReference type="PROSITE" id="PS51186"/>
    </source>
</evidence>
<organism evidence="2 3">
    <name type="scientific">Clostridium saccharobutylicum</name>
    <dbReference type="NCBI Taxonomy" id="169679"/>
    <lineage>
        <taxon>Bacteria</taxon>
        <taxon>Bacillati</taxon>
        <taxon>Bacillota</taxon>
        <taxon>Clostridia</taxon>
        <taxon>Eubacteriales</taxon>
        <taxon>Clostridiaceae</taxon>
        <taxon>Clostridium</taxon>
    </lineage>
</organism>
<dbReference type="EMBL" id="LZYZ01000002">
    <property type="protein sequence ID" value="OOM14244.1"/>
    <property type="molecule type" value="Genomic_DNA"/>
</dbReference>
<keyword evidence="2" id="KW-0808">Transferase</keyword>
<gene>
    <name evidence="2" type="ORF">CLOSAC_11170</name>
</gene>
<sequence>MRKEIILKKKDDNEVQAELKILDISYINKIIKLEQEIYNGLENKEFYSCSSREEYEEKLNGDGAIVGCVNLENDELVAIGAYVEYGYREHNYGYDFGIDGEELLKVAQIESTIVLNDYRGNKLQKIMCEVLEEMAINNKIKIISATVAPYNKFSLNTFKNLGYNIVADKLKYGGLRRYVLMKELNRY</sequence>